<keyword evidence="1" id="KW-0732">Signal</keyword>
<proteinExistence type="predicted"/>
<dbReference type="AlphaFoldDB" id="A0A8H6M2S2"/>
<name>A0A8H6M2S2_9AGAR</name>
<dbReference type="EMBL" id="JACGCI010000063">
    <property type="protein sequence ID" value="KAF6749477.1"/>
    <property type="molecule type" value="Genomic_DNA"/>
</dbReference>
<accession>A0A8H6M2S2</accession>
<feature type="signal peptide" evidence="1">
    <location>
        <begin position="1"/>
        <end position="24"/>
    </location>
</feature>
<evidence type="ECO:0000313" key="3">
    <source>
        <dbReference type="Proteomes" id="UP000521943"/>
    </source>
</evidence>
<feature type="chain" id="PRO_5034347346" evidence="1">
    <location>
        <begin position="25"/>
        <end position="107"/>
    </location>
</feature>
<gene>
    <name evidence="2" type="ORF">DFP72DRAFT_852611</name>
</gene>
<keyword evidence="3" id="KW-1185">Reference proteome</keyword>
<sequence>MRVFFLATILPIALSLASLTAARGYDSGLTYEARDYIDELSTRDQLSSLTTRELIDELTDRLERRGGRKPYTTSVCSYCMKSWIPGDEKVYFIYVARSLYTRSLLGL</sequence>
<reference evidence="2 3" key="1">
    <citation type="submission" date="2020-07" db="EMBL/GenBank/DDBJ databases">
        <title>Comparative genomics of pyrophilous fungi reveals a link between fire events and developmental genes.</title>
        <authorList>
            <consortium name="DOE Joint Genome Institute"/>
            <person name="Steindorff A.S."/>
            <person name="Carver A."/>
            <person name="Calhoun S."/>
            <person name="Stillman K."/>
            <person name="Liu H."/>
            <person name="Lipzen A."/>
            <person name="Pangilinan J."/>
            <person name="Labutti K."/>
            <person name="Bruns T.D."/>
            <person name="Grigoriev I.V."/>
        </authorList>
    </citation>
    <scope>NUCLEOTIDE SEQUENCE [LARGE SCALE GENOMIC DNA]</scope>
    <source>
        <strain evidence="2 3">CBS 144469</strain>
    </source>
</reference>
<evidence type="ECO:0000313" key="2">
    <source>
        <dbReference type="EMBL" id="KAF6749477.1"/>
    </source>
</evidence>
<dbReference type="OrthoDB" id="10344855at2759"/>
<comment type="caution">
    <text evidence="2">The sequence shown here is derived from an EMBL/GenBank/DDBJ whole genome shotgun (WGS) entry which is preliminary data.</text>
</comment>
<protein>
    <submittedName>
        <fullName evidence="2">Uncharacterized protein</fullName>
    </submittedName>
</protein>
<organism evidence="2 3">
    <name type="scientific">Ephemerocybe angulata</name>
    <dbReference type="NCBI Taxonomy" id="980116"/>
    <lineage>
        <taxon>Eukaryota</taxon>
        <taxon>Fungi</taxon>
        <taxon>Dikarya</taxon>
        <taxon>Basidiomycota</taxon>
        <taxon>Agaricomycotina</taxon>
        <taxon>Agaricomycetes</taxon>
        <taxon>Agaricomycetidae</taxon>
        <taxon>Agaricales</taxon>
        <taxon>Agaricineae</taxon>
        <taxon>Psathyrellaceae</taxon>
        <taxon>Ephemerocybe</taxon>
    </lineage>
</organism>
<dbReference type="Proteomes" id="UP000521943">
    <property type="component" value="Unassembled WGS sequence"/>
</dbReference>
<evidence type="ECO:0000256" key="1">
    <source>
        <dbReference type="SAM" id="SignalP"/>
    </source>
</evidence>